<dbReference type="PIRSF" id="PIRSF038953">
    <property type="entry name" value="SigI"/>
    <property type="match status" value="1"/>
</dbReference>
<dbReference type="AlphaFoldDB" id="A0A1A5YLJ2"/>
<evidence type="ECO:0000256" key="4">
    <source>
        <dbReference type="ARBA" id="ARBA00023125"/>
    </source>
</evidence>
<feature type="region of interest" description="Disordered" evidence="7">
    <location>
        <begin position="12"/>
        <end position="36"/>
    </location>
</feature>
<accession>A0A1A5YLJ2</accession>
<comment type="subunit">
    <text evidence="6">Interacts with RsgI.</text>
</comment>
<protein>
    <recommendedName>
        <fullName evidence="6">RNA polymerase sigma factor SigI</fullName>
    </recommendedName>
</protein>
<name>A0A1A5YLJ2_9BACL</name>
<dbReference type="NCBIfam" id="NF006176">
    <property type="entry name" value="PRK08311.2-4"/>
    <property type="match status" value="1"/>
</dbReference>
<dbReference type="Proteomes" id="UP000092024">
    <property type="component" value="Unassembled WGS sequence"/>
</dbReference>
<evidence type="ECO:0000259" key="8">
    <source>
        <dbReference type="Pfam" id="PF04542"/>
    </source>
</evidence>
<dbReference type="InterPro" id="IPR014244">
    <property type="entry name" value="RNA_pol_sigma-I"/>
</dbReference>
<dbReference type="InterPro" id="IPR013325">
    <property type="entry name" value="RNA_pol_sigma_r2"/>
</dbReference>
<dbReference type="GO" id="GO:0006352">
    <property type="term" value="P:DNA-templated transcription initiation"/>
    <property type="evidence" value="ECO:0007669"/>
    <property type="project" value="UniProtKB-UniRule"/>
</dbReference>
<keyword evidence="6" id="KW-0346">Stress response</keyword>
<dbReference type="Gene3D" id="1.10.1740.10">
    <property type="match status" value="1"/>
</dbReference>
<keyword evidence="2 6" id="KW-0805">Transcription regulation</keyword>
<dbReference type="NCBIfam" id="TIGR02895">
    <property type="entry name" value="spore_sigI"/>
    <property type="match status" value="1"/>
</dbReference>
<gene>
    <name evidence="6" type="primary">sigI</name>
    <name evidence="9" type="ORF">A7K91_24680</name>
</gene>
<evidence type="ECO:0000256" key="6">
    <source>
        <dbReference type="HAMAP-Rule" id="MF_02064"/>
    </source>
</evidence>
<comment type="subcellular location">
    <subcellularLocation>
        <location evidence="6">Cytoplasm</location>
    </subcellularLocation>
</comment>
<evidence type="ECO:0000256" key="5">
    <source>
        <dbReference type="ARBA" id="ARBA00023163"/>
    </source>
</evidence>
<reference evidence="9 10" key="1">
    <citation type="submission" date="2016-05" db="EMBL/GenBank/DDBJ databases">
        <title>Paenibacillus oryzae. sp. nov., isolated from the rice root.</title>
        <authorList>
            <person name="Zhang J."/>
            <person name="Zhang X."/>
        </authorList>
    </citation>
    <scope>NUCLEOTIDE SEQUENCE [LARGE SCALE GENOMIC DNA]</scope>
    <source>
        <strain evidence="9 10">1DrF-4</strain>
    </source>
</reference>
<evidence type="ECO:0000256" key="3">
    <source>
        <dbReference type="ARBA" id="ARBA00023082"/>
    </source>
</evidence>
<dbReference type="PANTHER" id="PTHR30385">
    <property type="entry name" value="SIGMA FACTOR F FLAGELLAR"/>
    <property type="match status" value="1"/>
</dbReference>
<evidence type="ECO:0000256" key="7">
    <source>
        <dbReference type="SAM" id="MobiDB-lite"/>
    </source>
</evidence>
<dbReference type="STRING" id="1844972.A7K91_24680"/>
<comment type="activity regulation">
    <text evidence="6">Negatively regulated by the anti-sigma-I factor RsgI.</text>
</comment>
<feature type="short sequence motif" description="Polymerase core binding" evidence="6">
    <location>
        <begin position="71"/>
        <end position="84"/>
    </location>
</feature>
<dbReference type="InterPro" id="IPR014284">
    <property type="entry name" value="RNA_pol_sigma-70_dom"/>
</dbReference>
<sequence length="271" mass="30497">MLLILLERFLRKSSSSKKGPAKQAPSPEEAVSEIKNGDESRRDALIAAYSPYIAKLTSKFCKRYIDPKKDDEFSIALLAFNEAIDSFNASAGKSFLGFAKTVIQRRLIDYARKEKKHRQDVPYSVFDYESDDGAVYNIVETRQSIAAHEAGKAETARRLEIAELNGELGRFGITFQELVELSPKHSDSRELLISIAIQLAENVELAGQLRATGKLPVKDLMEAGSVSRKTIERNRKYIIAIAIIKSGNYPYMNDYLRVEKNDNKSLKEVSR</sequence>
<keyword evidence="4 6" id="KW-0238">DNA-binding</keyword>
<dbReference type="PANTHER" id="PTHR30385:SF6">
    <property type="entry name" value="RNA POLYMERASE SIGMA FACTOR SIGI"/>
    <property type="match status" value="1"/>
</dbReference>
<dbReference type="HAMAP" id="MF_02064">
    <property type="entry name" value="Sigma70_SigI"/>
    <property type="match status" value="1"/>
</dbReference>
<dbReference type="SUPFAM" id="SSF88946">
    <property type="entry name" value="Sigma2 domain of RNA polymerase sigma factors"/>
    <property type="match status" value="1"/>
</dbReference>
<dbReference type="EMBL" id="LYPA01000047">
    <property type="protein sequence ID" value="OBR66413.1"/>
    <property type="molecule type" value="Genomic_DNA"/>
</dbReference>
<evidence type="ECO:0000313" key="9">
    <source>
        <dbReference type="EMBL" id="OBR66413.1"/>
    </source>
</evidence>
<evidence type="ECO:0000256" key="2">
    <source>
        <dbReference type="ARBA" id="ARBA00023015"/>
    </source>
</evidence>
<dbReference type="NCBIfam" id="TIGR02937">
    <property type="entry name" value="sigma70-ECF"/>
    <property type="match status" value="1"/>
</dbReference>
<evidence type="ECO:0000256" key="1">
    <source>
        <dbReference type="ARBA" id="ARBA00022490"/>
    </source>
</evidence>
<keyword evidence="1 6" id="KW-0963">Cytoplasm</keyword>
<keyword evidence="3 6" id="KW-0731">Sigma factor</keyword>
<comment type="similarity">
    <text evidence="6">Belongs to the sigma-70 factor family. SigI subfamily.</text>
</comment>
<dbReference type="GO" id="GO:0003677">
    <property type="term" value="F:DNA binding"/>
    <property type="evidence" value="ECO:0007669"/>
    <property type="project" value="UniProtKB-UniRule"/>
</dbReference>
<dbReference type="GO" id="GO:0005737">
    <property type="term" value="C:cytoplasm"/>
    <property type="evidence" value="ECO:0007669"/>
    <property type="project" value="UniProtKB-SubCell"/>
</dbReference>
<dbReference type="GO" id="GO:0016987">
    <property type="term" value="F:sigma factor activity"/>
    <property type="evidence" value="ECO:0007669"/>
    <property type="project" value="UniProtKB-UniRule"/>
</dbReference>
<comment type="function">
    <text evidence="6">Sigma factors are initiation factors that promote the attachment of RNA polymerase to specific initiation sites and are then released.</text>
</comment>
<dbReference type="OrthoDB" id="3190733at2"/>
<evidence type="ECO:0000313" key="10">
    <source>
        <dbReference type="Proteomes" id="UP000092024"/>
    </source>
</evidence>
<feature type="domain" description="RNA polymerase sigma-70 region 2" evidence="8">
    <location>
        <begin position="45"/>
        <end position="116"/>
    </location>
</feature>
<comment type="caution">
    <text evidence="9">The sequence shown here is derived from an EMBL/GenBank/DDBJ whole genome shotgun (WGS) entry which is preliminary data.</text>
</comment>
<keyword evidence="5 6" id="KW-0804">Transcription</keyword>
<keyword evidence="10" id="KW-1185">Reference proteome</keyword>
<proteinExistence type="inferred from homology"/>
<dbReference type="Pfam" id="PF04542">
    <property type="entry name" value="Sigma70_r2"/>
    <property type="match status" value="1"/>
</dbReference>
<feature type="DNA-binding region" description="H-T-H motif" evidence="6">
    <location>
        <begin position="217"/>
        <end position="236"/>
    </location>
</feature>
<dbReference type="InterPro" id="IPR007627">
    <property type="entry name" value="RNA_pol_sigma70_r2"/>
</dbReference>
<organism evidence="9 10">
    <name type="scientific">Paenibacillus oryzae</name>
    <dbReference type="NCBI Taxonomy" id="1844972"/>
    <lineage>
        <taxon>Bacteria</taxon>
        <taxon>Bacillati</taxon>
        <taxon>Bacillota</taxon>
        <taxon>Bacilli</taxon>
        <taxon>Bacillales</taxon>
        <taxon>Paenibacillaceae</taxon>
        <taxon>Paenibacillus</taxon>
    </lineage>
</organism>